<sequence length="64" mass="7296">MIEEDANQRGYPGTDRLEAAVADGLSFWWLRRSDQSDVTVSPDVGEHRQRAHGGRDKARWGTRK</sequence>
<protein>
    <submittedName>
        <fullName evidence="2">Uncharacterized protein</fullName>
    </submittedName>
</protein>
<dbReference type="Proteomes" id="UP000509667">
    <property type="component" value="Chromosome"/>
</dbReference>
<reference evidence="2 3" key="1">
    <citation type="submission" date="2020-07" db="EMBL/GenBank/DDBJ databases">
        <title>Halosimplex pelagicum sp. nov. and Halosimplex rubrum sp. nov., isolated from salted brown alga Laminaria, and emended description of the genus Halosimplex.</title>
        <authorList>
            <person name="Cui H."/>
        </authorList>
    </citation>
    <scope>NUCLEOTIDE SEQUENCE [LARGE SCALE GENOMIC DNA]</scope>
    <source>
        <strain evidence="2 3">R27</strain>
    </source>
</reference>
<evidence type="ECO:0000313" key="2">
    <source>
        <dbReference type="EMBL" id="QLH78460.1"/>
    </source>
</evidence>
<gene>
    <name evidence="2" type="ORF">HZS55_14675</name>
</gene>
<accession>A0A7D5PAQ3</accession>
<organism evidence="2 3">
    <name type="scientific">Halosimplex rubrum</name>
    <dbReference type="NCBI Taxonomy" id="869889"/>
    <lineage>
        <taxon>Archaea</taxon>
        <taxon>Methanobacteriati</taxon>
        <taxon>Methanobacteriota</taxon>
        <taxon>Stenosarchaea group</taxon>
        <taxon>Halobacteria</taxon>
        <taxon>Halobacteriales</taxon>
        <taxon>Haloarculaceae</taxon>
        <taxon>Halosimplex</taxon>
    </lineage>
</organism>
<feature type="compositionally biased region" description="Basic and acidic residues" evidence="1">
    <location>
        <begin position="44"/>
        <end position="64"/>
    </location>
</feature>
<keyword evidence="3" id="KW-1185">Reference proteome</keyword>
<evidence type="ECO:0000313" key="3">
    <source>
        <dbReference type="Proteomes" id="UP000509667"/>
    </source>
</evidence>
<dbReference type="EMBL" id="CP058910">
    <property type="protein sequence ID" value="QLH78460.1"/>
    <property type="molecule type" value="Genomic_DNA"/>
</dbReference>
<name>A0A7D5PAQ3_9EURY</name>
<proteinExistence type="predicted"/>
<evidence type="ECO:0000256" key="1">
    <source>
        <dbReference type="SAM" id="MobiDB-lite"/>
    </source>
</evidence>
<dbReference type="RefSeq" id="WP_179908343.1">
    <property type="nucleotide sequence ID" value="NZ_CP058910.1"/>
</dbReference>
<dbReference type="KEGG" id="hrr:HZS55_14675"/>
<feature type="region of interest" description="Disordered" evidence="1">
    <location>
        <begin position="37"/>
        <end position="64"/>
    </location>
</feature>
<dbReference type="GeneID" id="56079132"/>
<dbReference type="AlphaFoldDB" id="A0A7D5PAQ3"/>